<evidence type="ECO:0000313" key="2">
    <source>
        <dbReference type="Proteomes" id="UP000315525"/>
    </source>
</evidence>
<sequence>MPHSESKIKTDIKAYVRKEAGPYKSWYIGVTNDPERRLFVEHGVQKENGWWIYRGATSAAVARKVEEHFINLGMDGAPGGGDEKSDVVYAYKKTSRTKP</sequence>
<comment type="caution">
    <text evidence="1">The sequence shown here is derived from an EMBL/GenBank/DDBJ whole genome shotgun (WGS) entry which is preliminary data.</text>
</comment>
<evidence type="ECO:0000313" key="1">
    <source>
        <dbReference type="EMBL" id="TET46772.1"/>
    </source>
</evidence>
<proteinExistence type="predicted"/>
<dbReference type="EMBL" id="SOJN01000044">
    <property type="protein sequence ID" value="TET46772.1"/>
    <property type="molecule type" value="Genomic_DNA"/>
</dbReference>
<dbReference type="AlphaFoldDB" id="A0A523UW46"/>
<name>A0A523UW46_UNCT6</name>
<protein>
    <submittedName>
        <fullName evidence="1">Uncharacterized protein</fullName>
    </submittedName>
</protein>
<organism evidence="1 2">
    <name type="scientific">candidate division TA06 bacterium</name>
    <dbReference type="NCBI Taxonomy" id="2250710"/>
    <lineage>
        <taxon>Bacteria</taxon>
        <taxon>Bacteria division TA06</taxon>
    </lineage>
</organism>
<dbReference type="Proteomes" id="UP000315525">
    <property type="component" value="Unassembled WGS sequence"/>
</dbReference>
<accession>A0A523UW46</accession>
<gene>
    <name evidence="1" type="ORF">E3J62_03170</name>
</gene>
<reference evidence="1 2" key="1">
    <citation type="submission" date="2019-03" db="EMBL/GenBank/DDBJ databases">
        <title>Metabolic potential of uncultured bacteria and archaea associated with petroleum seepage in deep-sea sediments.</title>
        <authorList>
            <person name="Dong X."/>
            <person name="Hubert C."/>
        </authorList>
    </citation>
    <scope>NUCLEOTIDE SEQUENCE [LARGE SCALE GENOMIC DNA]</scope>
    <source>
        <strain evidence="1">E44_bin18</strain>
    </source>
</reference>